<dbReference type="CDD" id="cd00090">
    <property type="entry name" value="HTH_ARSR"/>
    <property type="match status" value="1"/>
</dbReference>
<dbReference type="InterPro" id="IPR036390">
    <property type="entry name" value="WH_DNA-bd_sf"/>
</dbReference>
<reference evidence="1 4" key="1">
    <citation type="submission" date="2017-01" db="EMBL/GenBank/DDBJ databases">
        <title>Complete genome sequence of Haloterrigena daqingensis type strain (JX313T).</title>
        <authorList>
            <person name="Shuang W."/>
        </authorList>
    </citation>
    <scope>NUCLEOTIDE SEQUENCE [LARGE SCALE GENOMIC DNA]</scope>
    <source>
        <strain evidence="4">JX313</strain>
        <strain evidence="1">JX313T</strain>
        <plasmid evidence="4">Plasmid unnamed1</plasmid>
        <plasmid evidence="1">unnamed1</plasmid>
    </source>
</reference>
<sequence length="121" mass="13490">MSLEYSASGETPDTERVIGVLDDADCRAIIAILEEPKTASEIADEAELPLSTAYRKLDRLTDAELVSETTGVRRGRHQTARYVATFDRIAITLDGNREFRVDVEHSRPHSLGLWATLTQVF</sequence>
<dbReference type="Proteomes" id="UP000187321">
    <property type="component" value="Plasmid unnamed1"/>
</dbReference>
<dbReference type="SUPFAM" id="SSF46785">
    <property type="entry name" value="Winged helix' DNA-binding domain"/>
    <property type="match status" value="1"/>
</dbReference>
<reference evidence="2 3" key="2">
    <citation type="submission" date="2017-01" db="EMBL/GenBank/DDBJ databases">
        <authorList>
            <person name="Mah S.A."/>
            <person name="Swanson W.J."/>
            <person name="Moy G.W."/>
            <person name="Vacquier V.D."/>
        </authorList>
    </citation>
    <scope>NUCLEOTIDE SEQUENCE [LARGE SCALE GENOMIC DNA]</scope>
    <source>
        <strain evidence="2 3">CGMCC 1.8909</strain>
    </source>
</reference>
<dbReference type="EMBL" id="FTNP01000006">
    <property type="protein sequence ID" value="SIS00912.1"/>
    <property type="molecule type" value="Genomic_DNA"/>
</dbReference>
<evidence type="ECO:0000313" key="2">
    <source>
        <dbReference type="EMBL" id="SIS00912.1"/>
    </source>
</evidence>
<evidence type="ECO:0000313" key="3">
    <source>
        <dbReference type="Proteomes" id="UP000185687"/>
    </source>
</evidence>
<dbReference type="KEGG" id="hda:BB347_16725"/>
<protein>
    <submittedName>
        <fullName evidence="2">Helix-turn-helix domain-containing protein</fullName>
    </submittedName>
    <submittedName>
        <fullName evidence="1">Transcriptional regulator</fullName>
    </submittedName>
</protein>
<dbReference type="GeneID" id="30957622"/>
<dbReference type="OrthoDB" id="10985at2157"/>
<dbReference type="InterPro" id="IPR036388">
    <property type="entry name" value="WH-like_DNA-bd_sf"/>
</dbReference>
<evidence type="ECO:0000313" key="4">
    <source>
        <dbReference type="Proteomes" id="UP000187321"/>
    </source>
</evidence>
<dbReference type="Pfam" id="PF12840">
    <property type="entry name" value="HTH_20"/>
    <property type="match status" value="1"/>
</dbReference>
<evidence type="ECO:0000313" key="1">
    <source>
        <dbReference type="EMBL" id="APX98353.1"/>
    </source>
</evidence>
<dbReference type="AlphaFoldDB" id="A0A1N7FKL5"/>
<keyword evidence="1" id="KW-0614">Plasmid</keyword>
<dbReference type="EMBL" id="CP019328">
    <property type="protein sequence ID" value="APX98353.1"/>
    <property type="molecule type" value="Genomic_DNA"/>
</dbReference>
<keyword evidence="3" id="KW-1185">Reference proteome</keyword>
<geneLocation type="plasmid" evidence="1">
    <name>unnamed1</name>
</geneLocation>
<dbReference type="InterPro" id="IPR011991">
    <property type="entry name" value="ArsR-like_HTH"/>
</dbReference>
<dbReference type="RefSeq" id="WP_076583566.1">
    <property type="nucleotide sequence ID" value="NZ_CP019328.1"/>
</dbReference>
<name>A0A1N7FKL5_9EURY</name>
<accession>A0A1N7FKL5</accession>
<gene>
    <name evidence="1" type="ORF">BB347_16725</name>
    <name evidence="2" type="ORF">SAMN05421809_3322</name>
</gene>
<proteinExistence type="predicted"/>
<dbReference type="Proteomes" id="UP000185687">
    <property type="component" value="Unassembled WGS sequence"/>
</dbReference>
<dbReference type="Gene3D" id="1.10.10.10">
    <property type="entry name" value="Winged helix-like DNA-binding domain superfamily/Winged helix DNA-binding domain"/>
    <property type="match status" value="1"/>
</dbReference>
<organism evidence="2 3">
    <name type="scientific">Natronorubrum daqingense</name>
    <dbReference type="NCBI Taxonomy" id="588898"/>
    <lineage>
        <taxon>Archaea</taxon>
        <taxon>Methanobacteriati</taxon>
        <taxon>Methanobacteriota</taxon>
        <taxon>Stenosarchaea group</taxon>
        <taxon>Halobacteria</taxon>
        <taxon>Halobacteriales</taxon>
        <taxon>Natrialbaceae</taxon>
        <taxon>Natronorubrum</taxon>
    </lineage>
</organism>